<sequence length="70" mass="7979">MISVQLRQFLLIVIVWLVTEVSCNPTFQDNEYRATGALGRDIISSQCRPGQVYSTVLQMCINQRELTFLA</sequence>
<gene>
    <name evidence="2" type="ORF">Ocin01_15199</name>
</gene>
<feature type="signal peptide" evidence="1">
    <location>
        <begin position="1"/>
        <end position="23"/>
    </location>
</feature>
<reference evidence="2 3" key="1">
    <citation type="journal article" date="2016" name="Genome Biol. Evol.">
        <title>Gene Family Evolution Reflects Adaptation to Soil Environmental Stressors in the Genome of the Collembolan Orchesella cincta.</title>
        <authorList>
            <person name="Faddeeva-Vakhrusheva A."/>
            <person name="Derks M.F."/>
            <person name="Anvar S.Y."/>
            <person name="Agamennone V."/>
            <person name="Suring W."/>
            <person name="Smit S."/>
            <person name="van Straalen N.M."/>
            <person name="Roelofs D."/>
        </authorList>
    </citation>
    <scope>NUCLEOTIDE SEQUENCE [LARGE SCALE GENOMIC DNA]</scope>
    <source>
        <tissue evidence="2">Mixed pool</tissue>
    </source>
</reference>
<comment type="caution">
    <text evidence="2">The sequence shown here is derived from an EMBL/GenBank/DDBJ whole genome shotgun (WGS) entry which is preliminary data.</text>
</comment>
<accession>A0A1D2MEW2</accession>
<dbReference type="Proteomes" id="UP000094527">
    <property type="component" value="Unassembled WGS sequence"/>
</dbReference>
<evidence type="ECO:0000313" key="2">
    <source>
        <dbReference type="EMBL" id="ODM91483.1"/>
    </source>
</evidence>
<dbReference type="AlphaFoldDB" id="A0A1D2MEW2"/>
<evidence type="ECO:0000256" key="1">
    <source>
        <dbReference type="SAM" id="SignalP"/>
    </source>
</evidence>
<keyword evidence="1" id="KW-0732">Signal</keyword>
<keyword evidence="3" id="KW-1185">Reference proteome</keyword>
<evidence type="ECO:0000313" key="3">
    <source>
        <dbReference type="Proteomes" id="UP000094527"/>
    </source>
</evidence>
<name>A0A1D2MEW2_ORCCI</name>
<protein>
    <submittedName>
        <fullName evidence="2">Uncharacterized protein</fullName>
    </submittedName>
</protein>
<feature type="chain" id="PRO_5008903902" evidence="1">
    <location>
        <begin position="24"/>
        <end position="70"/>
    </location>
</feature>
<proteinExistence type="predicted"/>
<organism evidence="2 3">
    <name type="scientific">Orchesella cincta</name>
    <name type="common">Springtail</name>
    <name type="synonym">Podura cincta</name>
    <dbReference type="NCBI Taxonomy" id="48709"/>
    <lineage>
        <taxon>Eukaryota</taxon>
        <taxon>Metazoa</taxon>
        <taxon>Ecdysozoa</taxon>
        <taxon>Arthropoda</taxon>
        <taxon>Hexapoda</taxon>
        <taxon>Collembola</taxon>
        <taxon>Entomobryomorpha</taxon>
        <taxon>Entomobryoidea</taxon>
        <taxon>Orchesellidae</taxon>
        <taxon>Orchesellinae</taxon>
        <taxon>Orchesella</taxon>
    </lineage>
</organism>
<dbReference type="EMBL" id="LJIJ01001533">
    <property type="protein sequence ID" value="ODM91483.1"/>
    <property type="molecule type" value="Genomic_DNA"/>
</dbReference>